<dbReference type="Proteomes" id="UP001064048">
    <property type="component" value="Chromosome 14"/>
</dbReference>
<organism evidence="1 2">
    <name type="scientific">Choristoneura fumiferana</name>
    <name type="common">Spruce budworm moth</name>
    <name type="synonym">Archips fumiferana</name>
    <dbReference type="NCBI Taxonomy" id="7141"/>
    <lineage>
        <taxon>Eukaryota</taxon>
        <taxon>Metazoa</taxon>
        <taxon>Ecdysozoa</taxon>
        <taxon>Arthropoda</taxon>
        <taxon>Hexapoda</taxon>
        <taxon>Insecta</taxon>
        <taxon>Pterygota</taxon>
        <taxon>Neoptera</taxon>
        <taxon>Endopterygota</taxon>
        <taxon>Lepidoptera</taxon>
        <taxon>Glossata</taxon>
        <taxon>Ditrysia</taxon>
        <taxon>Tortricoidea</taxon>
        <taxon>Tortricidae</taxon>
        <taxon>Tortricinae</taxon>
        <taxon>Choristoneura</taxon>
    </lineage>
</organism>
<dbReference type="EMBL" id="CM046114">
    <property type="protein sequence ID" value="KAI8419924.1"/>
    <property type="molecule type" value="Genomic_DNA"/>
</dbReference>
<gene>
    <name evidence="1" type="ORF">MSG28_008542</name>
</gene>
<proteinExistence type="predicted"/>
<name>A0ACC0J766_CHOFU</name>
<reference evidence="1 2" key="1">
    <citation type="journal article" date="2022" name="Genome Biol. Evol.">
        <title>The Spruce Budworm Genome: Reconstructing the Evolutionary History of Antifreeze Proteins.</title>
        <authorList>
            <person name="Beliveau C."/>
            <person name="Gagne P."/>
            <person name="Picq S."/>
            <person name="Vernygora O."/>
            <person name="Keeling C.I."/>
            <person name="Pinkney K."/>
            <person name="Doucet D."/>
            <person name="Wen F."/>
            <person name="Johnston J.S."/>
            <person name="Maaroufi H."/>
            <person name="Boyle B."/>
            <person name="Laroche J."/>
            <person name="Dewar K."/>
            <person name="Juretic N."/>
            <person name="Blackburn G."/>
            <person name="Nisole A."/>
            <person name="Brunet B."/>
            <person name="Brandao M."/>
            <person name="Lumley L."/>
            <person name="Duan J."/>
            <person name="Quan G."/>
            <person name="Lucarotti C.J."/>
            <person name="Roe A.D."/>
            <person name="Sperling F.A.H."/>
            <person name="Levesque R.C."/>
            <person name="Cusson M."/>
        </authorList>
    </citation>
    <scope>NUCLEOTIDE SEQUENCE [LARGE SCALE GENOMIC DNA]</scope>
    <source>
        <strain evidence="1">Glfc:IPQL:Cfum</strain>
    </source>
</reference>
<sequence length="432" mass="48903">MSSSDSDLELETAGLSKLLPMKSKVKYLQAYDTFVKWKKKNQKDSLDESVFLDYFLELSDKRKPSSLWAIYSMLKCTIHLKHNISIQNYAKLTWFLKKKSRGYKCVVSKSLTEENIKTFLRNAPDDIYLATKVALILAICGACRSGELVTMTTKNIKKHGDVLVVTNTDRVFVIPEDLTPLVEKYIALRPKHLETDRFFLKYRDGKCIKQVVGRHKISSMPKDIATFLQLPNPKSYTGHCFRRSATGYSGVNVVVGNKRKRGNFVTDREDVTESTIDAQTHNQNITDTDDKNKKQKDDTGTDGENIPDESTQDIQVVIEDNKSPIVKSLRHVRASQAFASSTLTELEMEFDRDSDDMSEDPIHIKTENVDETINSRPQGDLRVISQPSGSNEKLHVTSDENNTNIRIAGKNINIIFKNCAKVGNVTINIIKD</sequence>
<keyword evidence="2" id="KW-1185">Reference proteome</keyword>
<accession>A0ACC0J766</accession>
<protein>
    <submittedName>
        <fullName evidence="1">Uncharacterized protein</fullName>
    </submittedName>
</protein>
<evidence type="ECO:0000313" key="1">
    <source>
        <dbReference type="EMBL" id="KAI8419924.1"/>
    </source>
</evidence>
<evidence type="ECO:0000313" key="2">
    <source>
        <dbReference type="Proteomes" id="UP001064048"/>
    </source>
</evidence>
<comment type="caution">
    <text evidence="1">The sequence shown here is derived from an EMBL/GenBank/DDBJ whole genome shotgun (WGS) entry which is preliminary data.</text>
</comment>